<sequence>MVKTRSQRKKRKGAIAEEALITLSLDELNALIDKRVKARYNVEKRNQGASSSSSLLLPSDSPCEQQSAISSSHVKVDLSSVLKLAPKEDFLDWNGRFERFHDDQMRRERFPSDEAWRDKILLTQSQ</sequence>
<reference evidence="1" key="1">
    <citation type="submission" date="2014-11" db="EMBL/GenBank/DDBJ databases">
        <authorList>
            <person name="Otto D Thomas"/>
            <person name="Naeem Raeece"/>
        </authorList>
    </citation>
    <scope>NUCLEOTIDE SEQUENCE</scope>
</reference>
<gene>
    <name evidence="1" type="ORF">Cvel_25962</name>
</gene>
<proteinExistence type="predicted"/>
<protein>
    <submittedName>
        <fullName evidence="1">Uncharacterized protein</fullName>
    </submittedName>
</protein>
<dbReference type="EMBL" id="CDMZ01002215">
    <property type="protein sequence ID" value="CEM41354.1"/>
    <property type="molecule type" value="Genomic_DNA"/>
</dbReference>
<name>A0A0G4HBE8_9ALVE</name>
<evidence type="ECO:0000313" key="1">
    <source>
        <dbReference type="EMBL" id="CEM41354.1"/>
    </source>
</evidence>
<organism evidence="1">
    <name type="scientific">Chromera velia CCMP2878</name>
    <dbReference type="NCBI Taxonomy" id="1169474"/>
    <lineage>
        <taxon>Eukaryota</taxon>
        <taxon>Sar</taxon>
        <taxon>Alveolata</taxon>
        <taxon>Colpodellida</taxon>
        <taxon>Chromeraceae</taxon>
        <taxon>Chromera</taxon>
    </lineage>
</organism>
<accession>A0A0G4HBE8</accession>
<dbReference type="PhylomeDB" id="A0A0G4HBE8"/>
<dbReference type="AlphaFoldDB" id="A0A0G4HBE8"/>
<dbReference type="VEuPathDB" id="CryptoDB:Cvel_25962"/>